<dbReference type="NCBIfam" id="NF002211">
    <property type="entry name" value="PRK01103.1"/>
    <property type="match status" value="1"/>
</dbReference>
<keyword evidence="4 15" id="KW-0479">Metal-binding</keyword>
<dbReference type="PROSITE" id="PS51068">
    <property type="entry name" value="FPG_CAT"/>
    <property type="match status" value="1"/>
</dbReference>
<keyword evidence="5 15" id="KW-0227">DNA damage</keyword>
<dbReference type="HAMAP" id="MF_00103">
    <property type="entry name" value="Fapy_DNA_glycosyl"/>
    <property type="match status" value="1"/>
</dbReference>
<dbReference type="InterPro" id="IPR015886">
    <property type="entry name" value="H2TH_FPG"/>
</dbReference>
<feature type="domain" description="Formamidopyrimidine-DNA glycosylase catalytic" evidence="17">
    <location>
        <begin position="2"/>
        <end position="117"/>
    </location>
</feature>
<evidence type="ECO:0000256" key="9">
    <source>
        <dbReference type="ARBA" id="ARBA00023125"/>
    </source>
</evidence>
<dbReference type="PANTHER" id="PTHR22993:SF9">
    <property type="entry name" value="FORMAMIDOPYRIMIDINE-DNA GLYCOSYLASE"/>
    <property type="match status" value="1"/>
</dbReference>
<dbReference type="Pfam" id="PF01149">
    <property type="entry name" value="Fapy_DNA_glyco"/>
    <property type="match status" value="1"/>
</dbReference>
<accession>A0ABY7M9Z3</accession>
<reference evidence="18 19" key="1">
    <citation type="journal article" date="2023" name="ISME J.">
        <title>Thermophilic Dehalococcoidia with unusual traits shed light on an unexpected past.</title>
        <authorList>
            <person name="Palmer M."/>
            <person name="Covington J.K."/>
            <person name="Zhou E.M."/>
            <person name="Thomas S.C."/>
            <person name="Habib N."/>
            <person name="Seymour C.O."/>
            <person name="Lai D."/>
            <person name="Johnston J."/>
            <person name="Hashimi A."/>
            <person name="Jiao J.Y."/>
            <person name="Muok A.R."/>
            <person name="Liu L."/>
            <person name="Xian W.D."/>
            <person name="Zhi X.Y."/>
            <person name="Li M.M."/>
            <person name="Silva L.P."/>
            <person name="Bowen B.P."/>
            <person name="Louie K."/>
            <person name="Briegel A."/>
            <person name="Pett-Ridge J."/>
            <person name="Weber P.K."/>
            <person name="Tocheva E.I."/>
            <person name="Woyke T."/>
            <person name="Northen T.R."/>
            <person name="Mayali X."/>
            <person name="Li W.J."/>
            <person name="Hedlund B.P."/>
        </authorList>
    </citation>
    <scope>NUCLEOTIDE SEQUENCE [LARGE SCALE GENOMIC DNA]</scope>
    <source>
        <strain evidence="18 19">YIM 72310</strain>
    </source>
</reference>
<evidence type="ECO:0000256" key="12">
    <source>
        <dbReference type="ARBA" id="ARBA00023268"/>
    </source>
</evidence>
<dbReference type="InterPro" id="IPR000214">
    <property type="entry name" value="Znf_DNA_glyclase/AP_lyase"/>
</dbReference>
<evidence type="ECO:0000256" key="5">
    <source>
        <dbReference type="ARBA" id="ARBA00022763"/>
    </source>
</evidence>
<evidence type="ECO:0000256" key="6">
    <source>
        <dbReference type="ARBA" id="ARBA00022771"/>
    </source>
</evidence>
<gene>
    <name evidence="15 18" type="primary">mutM</name>
    <name evidence="15" type="synonym">fpg</name>
    <name evidence="18" type="ORF">O0235_06660</name>
</gene>
<keyword evidence="13 15" id="KW-0326">Glycosidase</keyword>
<dbReference type="SUPFAM" id="SSF81624">
    <property type="entry name" value="N-terminal domain of MutM-like DNA repair proteins"/>
    <property type="match status" value="1"/>
</dbReference>
<dbReference type="RefSeq" id="WP_270057758.1">
    <property type="nucleotide sequence ID" value="NZ_CP115149.1"/>
</dbReference>
<feature type="binding site" evidence="15">
    <location>
        <position position="153"/>
    </location>
    <ligand>
        <name>DNA</name>
        <dbReference type="ChEBI" id="CHEBI:16991"/>
    </ligand>
</feature>
<evidence type="ECO:0000259" key="16">
    <source>
        <dbReference type="PROSITE" id="PS51066"/>
    </source>
</evidence>
<evidence type="ECO:0000256" key="14">
    <source>
        <dbReference type="ARBA" id="ARBA00044632"/>
    </source>
</evidence>
<dbReference type="PROSITE" id="PS01242">
    <property type="entry name" value="ZF_FPG_1"/>
    <property type="match status" value="1"/>
</dbReference>
<comment type="similarity">
    <text evidence="2 15">Belongs to the FPG family.</text>
</comment>
<proteinExistence type="inferred from homology"/>
<keyword evidence="11 15" id="KW-0456">Lyase</keyword>
<dbReference type="NCBIfam" id="TIGR00577">
    <property type="entry name" value="fpg"/>
    <property type="match status" value="1"/>
</dbReference>
<dbReference type="InterPro" id="IPR020629">
    <property type="entry name" value="FPG_Glyclase"/>
</dbReference>
<evidence type="ECO:0000256" key="1">
    <source>
        <dbReference type="ARBA" id="ARBA00001668"/>
    </source>
</evidence>
<sequence>MPELPEVETIRRDLAPLVAGRTITGVEVDPGTLPLLAGAPIETLRANLVGRTIRSLGRRGKYLLFELDDGRWFAAHLRMTGRLVWRERGAPPEPYERAVIQLDDGHDLRWSDLRKFGTWRLHASAEEVTAKLGPEPIDAGLTEAQFRRVLEGRRAPVKAVLLDQRRFAGLGNIYVDEALYAAGVRPDTPAGDLSRAAMGRLYRACREVLERGIAHRGASFRDYVDGQGNEGQQHMFVQVFRRTGKPCYVCGTPIARSIVGGRATHYCPRCQRPARRPRRAGEGARRAG</sequence>
<comment type="catalytic activity">
    <reaction evidence="1 15">
        <text>Hydrolysis of DNA containing ring-opened 7-methylguanine residues, releasing 2,6-diamino-4-hydroxy-5-(N-methyl)formamidopyrimidine.</text>
        <dbReference type="EC" id="3.2.2.23"/>
    </reaction>
</comment>
<evidence type="ECO:0000256" key="8">
    <source>
        <dbReference type="ARBA" id="ARBA00022833"/>
    </source>
</evidence>
<dbReference type="InterPro" id="IPR010663">
    <property type="entry name" value="Znf_FPG/IleRS"/>
</dbReference>
<dbReference type="SUPFAM" id="SSF46946">
    <property type="entry name" value="S13-like H2TH domain"/>
    <property type="match status" value="1"/>
</dbReference>
<dbReference type="SMART" id="SM00898">
    <property type="entry name" value="Fapy_DNA_glyco"/>
    <property type="match status" value="1"/>
</dbReference>
<comment type="subunit">
    <text evidence="3 15">Monomer.</text>
</comment>
<evidence type="ECO:0000256" key="3">
    <source>
        <dbReference type="ARBA" id="ARBA00011245"/>
    </source>
</evidence>
<evidence type="ECO:0000313" key="19">
    <source>
        <dbReference type="Proteomes" id="UP001212803"/>
    </source>
</evidence>
<feature type="active site" description="Proton donor" evidence="15">
    <location>
        <position position="3"/>
    </location>
</feature>
<feature type="active site" description="Schiff-base intermediate with DNA" evidence="15">
    <location>
        <position position="2"/>
    </location>
</feature>
<dbReference type="InterPro" id="IPR010979">
    <property type="entry name" value="Ribosomal_uS13-like_H2TH"/>
</dbReference>
<feature type="active site" description="Proton donor; for delta-elimination activity" evidence="15">
    <location>
        <position position="262"/>
    </location>
</feature>
<evidence type="ECO:0000256" key="13">
    <source>
        <dbReference type="ARBA" id="ARBA00023295"/>
    </source>
</evidence>
<dbReference type="SUPFAM" id="SSF57716">
    <property type="entry name" value="Glucocorticoid receptor-like (DNA-binding domain)"/>
    <property type="match status" value="1"/>
</dbReference>
<keyword evidence="8 15" id="KW-0862">Zinc</keyword>
<comment type="catalytic activity">
    <reaction evidence="14 15">
        <text>2'-deoxyribonucleotide-(2'-deoxyribose 5'-phosphate)-2'-deoxyribonucleotide-DNA = a 3'-end 2'-deoxyribonucleotide-(2,3-dehydro-2,3-deoxyribose 5'-phosphate)-DNA + a 5'-end 5'-phospho-2'-deoxyribonucleoside-DNA + H(+)</text>
        <dbReference type="Rhea" id="RHEA:66592"/>
        <dbReference type="Rhea" id="RHEA-COMP:13180"/>
        <dbReference type="Rhea" id="RHEA-COMP:16897"/>
        <dbReference type="Rhea" id="RHEA-COMP:17067"/>
        <dbReference type="ChEBI" id="CHEBI:15378"/>
        <dbReference type="ChEBI" id="CHEBI:136412"/>
        <dbReference type="ChEBI" id="CHEBI:157695"/>
        <dbReference type="ChEBI" id="CHEBI:167181"/>
        <dbReference type="EC" id="4.2.99.18"/>
    </reaction>
</comment>
<dbReference type="Pfam" id="PF06831">
    <property type="entry name" value="H2TH"/>
    <property type="match status" value="1"/>
</dbReference>
<protein>
    <recommendedName>
        <fullName evidence="15">Formamidopyrimidine-DNA glycosylase</fullName>
        <shortName evidence="15">Fapy-DNA glycosylase</shortName>
        <ecNumber evidence="15">3.2.2.23</ecNumber>
    </recommendedName>
    <alternativeName>
        <fullName evidence="15">DNA-(apurinic or apyrimidinic site) lyase MutM</fullName>
        <shortName evidence="15">AP lyase MutM</shortName>
        <ecNumber evidence="15">4.2.99.18</ecNumber>
    </alternativeName>
</protein>
<dbReference type="InterPro" id="IPR035937">
    <property type="entry name" value="FPG_N"/>
</dbReference>
<comment type="cofactor">
    <cofactor evidence="15">
        <name>Zn(2+)</name>
        <dbReference type="ChEBI" id="CHEBI:29105"/>
    </cofactor>
    <text evidence="15">Binds 1 zinc ion per subunit.</text>
</comment>
<dbReference type="InterPro" id="IPR012319">
    <property type="entry name" value="FPG_cat"/>
</dbReference>
<dbReference type="EC" id="3.2.2.23" evidence="15"/>
<evidence type="ECO:0000256" key="15">
    <source>
        <dbReference type="HAMAP-Rule" id="MF_00103"/>
    </source>
</evidence>
<dbReference type="Gene3D" id="3.20.190.10">
    <property type="entry name" value="MutM-like, N-terminal"/>
    <property type="match status" value="1"/>
</dbReference>
<dbReference type="SMART" id="SM01232">
    <property type="entry name" value="H2TH"/>
    <property type="match status" value="1"/>
</dbReference>
<evidence type="ECO:0000256" key="2">
    <source>
        <dbReference type="ARBA" id="ARBA00009409"/>
    </source>
</evidence>
<evidence type="ECO:0000256" key="4">
    <source>
        <dbReference type="ARBA" id="ARBA00022723"/>
    </source>
</evidence>
<comment type="caution">
    <text evidence="15">Lacks conserved residue(s) required for the propagation of feature annotation.</text>
</comment>
<dbReference type="GO" id="GO:0140078">
    <property type="term" value="F:class I DNA-(apurinic or apyrimidinic site) endonuclease activity"/>
    <property type="evidence" value="ECO:0007669"/>
    <property type="project" value="UniProtKB-EC"/>
</dbReference>
<keyword evidence="19" id="KW-1185">Reference proteome</keyword>
<dbReference type="Gene3D" id="1.10.8.50">
    <property type="match status" value="1"/>
</dbReference>
<dbReference type="Pfam" id="PF06827">
    <property type="entry name" value="zf-FPG_IleRS"/>
    <property type="match status" value="1"/>
</dbReference>
<dbReference type="EC" id="4.2.99.18" evidence="15"/>
<keyword evidence="12 15" id="KW-0511">Multifunctional enzyme</keyword>
<feature type="active site" description="Proton donor; for beta-elimination activity" evidence="15">
    <location>
        <position position="61"/>
    </location>
</feature>
<comment type="function">
    <text evidence="15">Involved in base excision repair of DNA damaged by oxidation or by mutagenic agents. Acts as DNA glycosylase that recognizes and removes damaged bases. Has a preference for oxidized purines, such as 7,8-dihydro-8-oxoguanine (8-oxoG). Has AP (apurinic/apyrimidinic) lyase activity and introduces nicks in the DNA strand. Cleaves the DNA backbone by beta-delta elimination to generate a single-strand break at the site of the removed base with both 3'- and 5'-phosphates.</text>
</comment>
<keyword evidence="10 15" id="KW-0234">DNA repair</keyword>
<evidence type="ECO:0000313" key="18">
    <source>
        <dbReference type="EMBL" id="WBL37245.1"/>
    </source>
</evidence>
<name>A0ABY7M9Z3_9CHLR</name>
<evidence type="ECO:0000256" key="10">
    <source>
        <dbReference type="ARBA" id="ARBA00023204"/>
    </source>
</evidence>
<feature type="domain" description="FPG-type" evidence="16">
    <location>
        <begin position="238"/>
        <end position="272"/>
    </location>
</feature>
<keyword evidence="9 15" id="KW-0238">DNA-binding</keyword>
<dbReference type="InterPro" id="IPR015887">
    <property type="entry name" value="DNA_glyclase_Znf_dom_DNA_BS"/>
</dbReference>
<dbReference type="PANTHER" id="PTHR22993">
    <property type="entry name" value="FORMAMIDOPYRIMIDINE-DNA GLYCOSYLASE"/>
    <property type="match status" value="1"/>
</dbReference>
<dbReference type="CDD" id="cd08966">
    <property type="entry name" value="EcFpg-like_N"/>
    <property type="match status" value="1"/>
</dbReference>
<organism evidence="18 19">
    <name type="scientific">Tepidiforma flava</name>
    <dbReference type="NCBI Taxonomy" id="3004094"/>
    <lineage>
        <taxon>Bacteria</taxon>
        <taxon>Bacillati</taxon>
        <taxon>Chloroflexota</taxon>
        <taxon>Tepidiformia</taxon>
        <taxon>Tepidiformales</taxon>
        <taxon>Tepidiformaceae</taxon>
        <taxon>Tepidiforma</taxon>
    </lineage>
</organism>
<dbReference type="EMBL" id="CP115149">
    <property type="protein sequence ID" value="WBL37245.1"/>
    <property type="molecule type" value="Genomic_DNA"/>
</dbReference>
<dbReference type="Proteomes" id="UP001212803">
    <property type="component" value="Chromosome"/>
</dbReference>
<keyword evidence="7 15" id="KW-0378">Hydrolase</keyword>
<feature type="binding site" evidence="15">
    <location>
        <position position="114"/>
    </location>
    <ligand>
        <name>DNA</name>
        <dbReference type="ChEBI" id="CHEBI:16991"/>
    </ligand>
</feature>
<keyword evidence="6 15" id="KW-0863">Zinc-finger</keyword>
<dbReference type="GO" id="GO:0008534">
    <property type="term" value="F:oxidized purine nucleobase lesion DNA N-glycosylase activity"/>
    <property type="evidence" value="ECO:0007669"/>
    <property type="project" value="UniProtKB-EC"/>
</dbReference>
<evidence type="ECO:0000256" key="7">
    <source>
        <dbReference type="ARBA" id="ARBA00022801"/>
    </source>
</evidence>
<dbReference type="PROSITE" id="PS51066">
    <property type="entry name" value="ZF_FPG_2"/>
    <property type="match status" value="1"/>
</dbReference>
<evidence type="ECO:0000256" key="11">
    <source>
        <dbReference type="ARBA" id="ARBA00023239"/>
    </source>
</evidence>
<evidence type="ECO:0000259" key="17">
    <source>
        <dbReference type="PROSITE" id="PS51068"/>
    </source>
</evidence>